<dbReference type="PANTHER" id="PTHR47992">
    <property type="entry name" value="PROTEIN PHOSPHATASE"/>
    <property type="match status" value="1"/>
</dbReference>
<organism evidence="2 3">
    <name type="scientific">Methylomonas subterranea</name>
    <dbReference type="NCBI Taxonomy" id="2952225"/>
    <lineage>
        <taxon>Bacteria</taxon>
        <taxon>Pseudomonadati</taxon>
        <taxon>Pseudomonadota</taxon>
        <taxon>Gammaproteobacteria</taxon>
        <taxon>Methylococcales</taxon>
        <taxon>Methylococcaceae</taxon>
        <taxon>Methylomonas</taxon>
    </lineage>
</organism>
<proteinExistence type="predicted"/>
<sequence>MDIIPGNASHIGQRSQQQDAFALSDFNDEEFVAHGGYLAVLADGIGGLSNGAQAANIAVTEMVTRYLNKSSVQSVDHALDQALDMANQAVLDAGHWYDSFRDMGTTLVAAVIYQGHLYWRAVGDSHVYLCRDGRLSQLNADHNYARQLQAQVNEGLISQDLADRHPHRRALEYYLGLPYLPEVERNLNPLALRDNDRILLCSDGIDGVLSAAEIAACLDNMPMRAAQCLCDAVLKKQQFGQDNLTAVVLGYRLNEVDASRSLVGRLKNRWIIFSHAGWLMLAIHQCWSLLAAPGL</sequence>
<dbReference type="Gene3D" id="3.60.40.10">
    <property type="entry name" value="PPM-type phosphatase domain"/>
    <property type="match status" value="1"/>
</dbReference>
<evidence type="ECO:0000259" key="1">
    <source>
        <dbReference type="PROSITE" id="PS51746"/>
    </source>
</evidence>
<dbReference type="InterPro" id="IPR001932">
    <property type="entry name" value="PPM-type_phosphatase-like_dom"/>
</dbReference>
<dbReference type="PROSITE" id="PS51746">
    <property type="entry name" value="PPM_2"/>
    <property type="match status" value="1"/>
</dbReference>
<dbReference type="RefSeq" id="WP_256603011.1">
    <property type="nucleotide sequence ID" value="NZ_JANIBJ010000024.1"/>
</dbReference>
<gene>
    <name evidence="2" type="ORF">NP590_13345</name>
</gene>
<dbReference type="Pfam" id="PF13672">
    <property type="entry name" value="PP2C_2"/>
    <property type="match status" value="1"/>
</dbReference>
<dbReference type="EMBL" id="JANIBJ010000024">
    <property type="protein sequence ID" value="MCQ8105094.1"/>
    <property type="molecule type" value="Genomic_DNA"/>
</dbReference>
<dbReference type="SUPFAM" id="SSF81606">
    <property type="entry name" value="PP2C-like"/>
    <property type="match status" value="1"/>
</dbReference>
<reference evidence="2 3" key="1">
    <citation type="submission" date="2022-07" db="EMBL/GenBank/DDBJ databases">
        <title>Methylomonas rivi sp. nov., Methylomonas rosea sp. nov., Methylomonas aureus sp. nov. and Methylomonas subterranea sp. nov., four novel methanotrophs isolated from a freshwater creek and the deep terrestrial subsurface.</title>
        <authorList>
            <person name="Abin C."/>
            <person name="Sankaranarayanan K."/>
            <person name="Garner C."/>
            <person name="Sindelar R."/>
            <person name="Kotary K."/>
            <person name="Garner R."/>
            <person name="Barclay S."/>
            <person name="Lawson P."/>
            <person name="Krumholz L."/>
        </authorList>
    </citation>
    <scope>NUCLEOTIDE SEQUENCE [LARGE SCALE GENOMIC DNA]</scope>
    <source>
        <strain evidence="2 3">SURF-2</strain>
    </source>
</reference>
<dbReference type="InterPro" id="IPR036457">
    <property type="entry name" value="PPM-type-like_dom_sf"/>
</dbReference>
<evidence type="ECO:0000313" key="2">
    <source>
        <dbReference type="EMBL" id="MCQ8105094.1"/>
    </source>
</evidence>
<dbReference type="Proteomes" id="UP001524499">
    <property type="component" value="Unassembled WGS sequence"/>
</dbReference>
<accession>A0ABT1TK42</accession>
<evidence type="ECO:0000313" key="3">
    <source>
        <dbReference type="Proteomes" id="UP001524499"/>
    </source>
</evidence>
<dbReference type="SMART" id="SM00331">
    <property type="entry name" value="PP2C_SIG"/>
    <property type="match status" value="1"/>
</dbReference>
<dbReference type="SMART" id="SM00332">
    <property type="entry name" value="PP2Cc"/>
    <property type="match status" value="1"/>
</dbReference>
<dbReference type="InterPro" id="IPR015655">
    <property type="entry name" value="PP2C"/>
</dbReference>
<name>A0ABT1TK42_9GAMM</name>
<dbReference type="CDD" id="cd00143">
    <property type="entry name" value="PP2Cc"/>
    <property type="match status" value="1"/>
</dbReference>
<feature type="domain" description="PPM-type phosphatase" evidence="1">
    <location>
        <begin position="10"/>
        <end position="251"/>
    </location>
</feature>
<keyword evidence="3" id="KW-1185">Reference proteome</keyword>
<comment type="caution">
    <text evidence="2">The sequence shown here is derived from an EMBL/GenBank/DDBJ whole genome shotgun (WGS) entry which is preliminary data.</text>
</comment>
<protein>
    <submittedName>
        <fullName evidence="2">Protein phosphatase 2C domain-containing protein</fullName>
    </submittedName>
</protein>